<dbReference type="EMBL" id="MN739353">
    <property type="protein sequence ID" value="QHT00221.1"/>
    <property type="molecule type" value="Genomic_DNA"/>
</dbReference>
<accession>A0A6C0C717</accession>
<reference evidence="1" key="1">
    <citation type="journal article" date="2020" name="Nature">
        <title>Giant virus diversity and host interactions through global metagenomics.</title>
        <authorList>
            <person name="Schulz F."/>
            <person name="Roux S."/>
            <person name="Paez-Espino D."/>
            <person name="Jungbluth S."/>
            <person name="Walsh D.A."/>
            <person name="Denef V.J."/>
            <person name="McMahon K.D."/>
            <person name="Konstantinidis K.T."/>
            <person name="Eloe-Fadrosh E.A."/>
            <person name="Kyrpides N.C."/>
            <person name="Woyke T."/>
        </authorList>
    </citation>
    <scope>NUCLEOTIDE SEQUENCE</scope>
    <source>
        <strain evidence="1">GVMAG-M-3300020192-26</strain>
    </source>
</reference>
<name>A0A6C0C717_9ZZZZ</name>
<sequence>MNNIIFIYCIHIRYMNTSSLQYVVRDALAKYDITQPVVDFIKNEGTLKFISSKVNNKRDTVQIYYKSTNTFICEVEVEIIGKFSTQKNSSDIGVWEWAWSDISLKANNIHYSKELLLYGTKLDVSEEYYKKMLIMSRGIIRDPVQLDIIIAIARSFIKIPDNIIYPDTTGEKMLVTTYYLFIPNDDFREFVSIVTKI</sequence>
<protein>
    <submittedName>
        <fullName evidence="1">Uncharacterized protein</fullName>
    </submittedName>
</protein>
<dbReference type="AlphaFoldDB" id="A0A6C0C717"/>
<evidence type="ECO:0000313" key="1">
    <source>
        <dbReference type="EMBL" id="QHT00221.1"/>
    </source>
</evidence>
<proteinExistence type="predicted"/>
<organism evidence="1">
    <name type="scientific">viral metagenome</name>
    <dbReference type="NCBI Taxonomy" id="1070528"/>
    <lineage>
        <taxon>unclassified sequences</taxon>
        <taxon>metagenomes</taxon>
        <taxon>organismal metagenomes</taxon>
    </lineage>
</organism>